<keyword evidence="1" id="KW-0812">Transmembrane</keyword>
<organism evidence="2 3">
    <name type="scientific">Thiobacillus denitrificans (strain ATCC 25259 / T1)</name>
    <dbReference type="NCBI Taxonomy" id="292415"/>
    <lineage>
        <taxon>Bacteria</taxon>
        <taxon>Pseudomonadati</taxon>
        <taxon>Pseudomonadota</taxon>
        <taxon>Betaproteobacteria</taxon>
        <taxon>Nitrosomonadales</taxon>
        <taxon>Thiobacillaceae</taxon>
        <taxon>Thiobacillus</taxon>
    </lineage>
</organism>
<dbReference type="Proteomes" id="UP000008291">
    <property type="component" value="Chromosome"/>
</dbReference>
<dbReference type="HOGENOM" id="CLU_2959397_0_0_4"/>
<evidence type="ECO:0000313" key="3">
    <source>
        <dbReference type="Proteomes" id="UP000008291"/>
    </source>
</evidence>
<proteinExistence type="predicted"/>
<evidence type="ECO:0000256" key="1">
    <source>
        <dbReference type="SAM" id="Phobius"/>
    </source>
</evidence>
<dbReference type="AlphaFoldDB" id="Q3SKB4"/>
<reference evidence="2 3" key="1">
    <citation type="journal article" date="2006" name="J. Bacteriol.">
        <title>The genome sequence of the obligately chemolithoautotrophic, facultatively anaerobic bacterium Thiobacillus denitrificans.</title>
        <authorList>
            <person name="Beller H.R."/>
            <person name="Chain P.S."/>
            <person name="Letain T.E."/>
            <person name="Chakicherla A."/>
            <person name="Larimer F.W."/>
            <person name="Richardson P.M."/>
            <person name="Coleman M.A."/>
            <person name="Wood A.P."/>
            <person name="Kelly D.P."/>
        </authorList>
    </citation>
    <scope>NUCLEOTIDE SEQUENCE [LARGE SCALE GENOMIC DNA]</scope>
    <source>
        <strain evidence="2 3">ATCC 25259</strain>
    </source>
</reference>
<keyword evidence="1" id="KW-0472">Membrane</keyword>
<dbReference type="EMBL" id="CP000116">
    <property type="protein sequence ID" value="AAZ96873.1"/>
    <property type="molecule type" value="Genomic_DNA"/>
</dbReference>
<keyword evidence="3" id="KW-1185">Reference proteome</keyword>
<gene>
    <name evidence="2" type="ordered locus">Tbd_0920</name>
</gene>
<name>Q3SKB4_THIDA</name>
<evidence type="ECO:0000313" key="2">
    <source>
        <dbReference type="EMBL" id="AAZ96873.1"/>
    </source>
</evidence>
<sequence length="59" mass="6233">MNTLLALMLAYALVSTGSVVLAMRPGASHLIGLMSLLYAFITLGLLVFLVDLIQAAARL</sequence>
<feature type="transmembrane region" description="Helical" evidence="1">
    <location>
        <begin position="32"/>
        <end position="53"/>
    </location>
</feature>
<keyword evidence="1" id="KW-1133">Transmembrane helix</keyword>
<protein>
    <submittedName>
        <fullName evidence="2">Uncharacterized protein</fullName>
    </submittedName>
</protein>
<accession>Q3SKB4</accession>
<dbReference type="RefSeq" id="WP_011311432.1">
    <property type="nucleotide sequence ID" value="NC_007404.1"/>
</dbReference>
<dbReference type="KEGG" id="tbd:Tbd_0920"/>